<dbReference type="InterPro" id="IPR018613">
    <property type="entry name" value="Ccdc97-like"/>
</dbReference>
<feature type="compositionally biased region" description="Acidic residues" evidence="1">
    <location>
        <begin position="192"/>
        <end position="205"/>
    </location>
</feature>
<feature type="compositionally biased region" description="Acidic residues" evidence="1">
    <location>
        <begin position="268"/>
        <end position="282"/>
    </location>
</feature>
<feature type="compositionally biased region" description="Basic and acidic residues" evidence="1">
    <location>
        <begin position="283"/>
        <end position="293"/>
    </location>
</feature>
<feature type="region of interest" description="Disordered" evidence="1">
    <location>
        <begin position="268"/>
        <end position="293"/>
    </location>
</feature>
<dbReference type="KEGG" id="aten:116306288"/>
<sequence>MAACLEEQQESNMNEKRLHNMFLKIASSNVIVKTQQKDELDFTVEQKLDILKDILEKNPATFLMRFGQCISTDDLVYFENLDIEKNNFELMFRIKEVKNLLDDKKKHVHVQNRRYKALQRLMTGSNYFDENEMRRREPLLYEQYIGQYMTEDEKLERDRAEQYRNSTLSDVLLQRFDSRETEWIFQCQKEREEEERVEEDSDTDSETEHDCVTSPIKGIPSETERQLLKDEFLSEMQAKFLAGQDEGFDYTEVDMNDDYDDLKLRERDEEEAYFDDDDDDYKDDVNESEMKEI</sequence>
<proteinExistence type="predicted"/>
<accession>A0A6P8IYC4</accession>
<dbReference type="RefSeq" id="XP_031572172.1">
    <property type="nucleotide sequence ID" value="XM_031716312.1"/>
</dbReference>
<dbReference type="GeneID" id="116306288"/>
<dbReference type="InterPro" id="IPR040233">
    <property type="entry name" value="CCD97-like_C"/>
</dbReference>
<dbReference type="PANTHER" id="PTHR31840:SF1">
    <property type="entry name" value="COILED-COIL DOMAIN-CONTAINING PROTEIN 97"/>
    <property type="match status" value="1"/>
</dbReference>
<evidence type="ECO:0000259" key="2">
    <source>
        <dbReference type="Pfam" id="PF09747"/>
    </source>
</evidence>
<name>A0A6P8IYC4_ACTTE</name>
<feature type="domain" description="CCD97-like C-terminal" evidence="2">
    <location>
        <begin position="112"/>
        <end position="277"/>
    </location>
</feature>
<gene>
    <name evidence="4" type="primary">LOC116306288</name>
</gene>
<evidence type="ECO:0000256" key="1">
    <source>
        <dbReference type="SAM" id="MobiDB-lite"/>
    </source>
</evidence>
<feature type="region of interest" description="Disordered" evidence="1">
    <location>
        <begin position="191"/>
        <end position="222"/>
    </location>
</feature>
<keyword evidence="3" id="KW-1185">Reference proteome</keyword>
<protein>
    <submittedName>
        <fullName evidence="4">Coiled-coil domain-containing protein 97-like</fullName>
    </submittedName>
</protein>
<dbReference type="InParanoid" id="A0A6P8IYC4"/>
<evidence type="ECO:0000313" key="4">
    <source>
        <dbReference type="RefSeq" id="XP_031572172.1"/>
    </source>
</evidence>
<dbReference type="AlphaFoldDB" id="A0A6P8IYC4"/>
<dbReference type="PANTHER" id="PTHR31840">
    <property type="entry name" value="COILED-COIL DOMAIN-CONTAINING PROTEIN 97"/>
    <property type="match status" value="1"/>
</dbReference>
<reference evidence="4" key="1">
    <citation type="submission" date="2025-08" db="UniProtKB">
        <authorList>
            <consortium name="RefSeq"/>
        </authorList>
    </citation>
    <scope>IDENTIFICATION</scope>
    <source>
        <tissue evidence="4">Tentacle</tissue>
    </source>
</reference>
<dbReference type="FunCoup" id="A0A6P8IYC4">
    <property type="interactions" value="1943"/>
</dbReference>
<evidence type="ECO:0000313" key="3">
    <source>
        <dbReference type="Proteomes" id="UP000515163"/>
    </source>
</evidence>
<dbReference type="Proteomes" id="UP000515163">
    <property type="component" value="Unplaced"/>
</dbReference>
<dbReference type="OrthoDB" id="333176at2759"/>
<dbReference type="Pfam" id="PF09747">
    <property type="entry name" value="CCD97-like_C"/>
    <property type="match status" value="1"/>
</dbReference>
<organism evidence="3 4">
    <name type="scientific">Actinia tenebrosa</name>
    <name type="common">Australian red waratah sea anemone</name>
    <dbReference type="NCBI Taxonomy" id="6105"/>
    <lineage>
        <taxon>Eukaryota</taxon>
        <taxon>Metazoa</taxon>
        <taxon>Cnidaria</taxon>
        <taxon>Anthozoa</taxon>
        <taxon>Hexacorallia</taxon>
        <taxon>Actiniaria</taxon>
        <taxon>Actiniidae</taxon>
        <taxon>Actinia</taxon>
    </lineage>
</organism>